<dbReference type="PANTHER" id="PTHR33401:SF19">
    <property type="entry name" value="(RAPE) HYPOTHETICAL PROTEIN"/>
    <property type="match status" value="1"/>
</dbReference>
<dbReference type="Proteomes" id="UP000525078">
    <property type="component" value="Unassembled WGS sequence"/>
</dbReference>
<proteinExistence type="predicted"/>
<name>A0A7J6EMM0_CANSA</name>
<comment type="caution">
    <text evidence="1">The sequence shown here is derived from an EMBL/GenBank/DDBJ whole genome shotgun (WGS) entry which is preliminary data.</text>
</comment>
<dbReference type="AlphaFoldDB" id="A0A7J6EMM0"/>
<sequence>MLGHYLDKYLMRVLFCKIPCPSFICFCKPSSHIYSSGQLKLENPKCNNDNLVLEKCDDQILGEEENKEEILDEKEKTELAKICIKSSLKKPISDSDSLNEKQQKKKVQWKDFLGTELVEIREFETSETEDTDNEADDNRSCICSIL</sequence>
<gene>
    <name evidence="1" type="ORF">F8388_003598</name>
</gene>
<reference evidence="1 2" key="1">
    <citation type="journal article" date="2020" name="bioRxiv">
        <title>Sequence and annotation of 42 cannabis genomes reveals extensive copy number variation in cannabinoid synthesis and pathogen resistance genes.</title>
        <authorList>
            <person name="Mckernan K.J."/>
            <person name="Helbert Y."/>
            <person name="Kane L.T."/>
            <person name="Ebling H."/>
            <person name="Zhang L."/>
            <person name="Liu B."/>
            <person name="Eaton Z."/>
            <person name="Mclaughlin S."/>
            <person name="Kingan S."/>
            <person name="Baybayan P."/>
            <person name="Concepcion G."/>
            <person name="Jordan M."/>
            <person name="Riva A."/>
            <person name="Barbazuk W."/>
            <person name="Harkins T."/>
        </authorList>
    </citation>
    <scope>NUCLEOTIDE SEQUENCE [LARGE SCALE GENOMIC DNA]</scope>
    <source>
        <strain evidence="2">cv. Jamaican Lion 4</strain>
        <tissue evidence="1">Leaf</tissue>
    </source>
</reference>
<protein>
    <submittedName>
        <fullName evidence="1">Uncharacterized protein</fullName>
    </submittedName>
</protein>
<evidence type="ECO:0000313" key="2">
    <source>
        <dbReference type="Proteomes" id="UP000525078"/>
    </source>
</evidence>
<accession>A0A7J6EMM0</accession>
<evidence type="ECO:0000313" key="1">
    <source>
        <dbReference type="EMBL" id="KAF4359595.1"/>
    </source>
</evidence>
<dbReference type="PANTHER" id="PTHR33401">
    <property type="entry name" value="LIGHT-HARVESTING COMPLEX-LIKE PROTEIN OHP2, CHLOROPLASTIC"/>
    <property type="match status" value="1"/>
</dbReference>
<dbReference type="EMBL" id="JAATIP010000214">
    <property type="protein sequence ID" value="KAF4359595.1"/>
    <property type="molecule type" value="Genomic_DNA"/>
</dbReference>
<organism evidence="1 2">
    <name type="scientific">Cannabis sativa</name>
    <name type="common">Hemp</name>
    <name type="synonym">Marijuana</name>
    <dbReference type="NCBI Taxonomy" id="3483"/>
    <lineage>
        <taxon>Eukaryota</taxon>
        <taxon>Viridiplantae</taxon>
        <taxon>Streptophyta</taxon>
        <taxon>Embryophyta</taxon>
        <taxon>Tracheophyta</taxon>
        <taxon>Spermatophyta</taxon>
        <taxon>Magnoliopsida</taxon>
        <taxon>eudicotyledons</taxon>
        <taxon>Gunneridae</taxon>
        <taxon>Pentapetalae</taxon>
        <taxon>rosids</taxon>
        <taxon>fabids</taxon>
        <taxon>Rosales</taxon>
        <taxon>Cannabaceae</taxon>
        <taxon>Cannabis</taxon>
    </lineage>
</organism>